<dbReference type="Pfam" id="PF00989">
    <property type="entry name" value="PAS"/>
    <property type="match status" value="1"/>
</dbReference>
<evidence type="ECO:0000313" key="5">
    <source>
        <dbReference type="EMBL" id="SIS99955.1"/>
    </source>
</evidence>
<dbReference type="Gene3D" id="3.30.70.270">
    <property type="match status" value="1"/>
</dbReference>
<dbReference type="OrthoDB" id="7052318at2"/>
<dbReference type="InterPro" id="IPR000014">
    <property type="entry name" value="PAS"/>
</dbReference>
<dbReference type="GO" id="GO:0006355">
    <property type="term" value="P:regulation of DNA-templated transcription"/>
    <property type="evidence" value="ECO:0007669"/>
    <property type="project" value="InterPro"/>
</dbReference>
<evidence type="ECO:0000259" key="2">
    <source>
        <dbReference type="PROSITE" id="PS50110"/>
    </source>
</evidence>
<reference evidence="6" key="1">
    <citation type="submission" date="2017-01" db="EMBL/GenBank/DDBJ databases">
        <authorList>
            <person name="Varghese N."/>
            <person name="Submissions S."/>
        </authorList>
    </citation>
    <scope>NUCLEOTIDE SEQUENCE [LARGE SCALE GENOMIC DNA]</scope>
    <source>
        <strain evidence="6">DSM 24913</strain>
    </source>
</reference>
<organism evidence="5 6">
    <name type="scientific">Thalassolituus maritimus</name>
    <dbReference type="NCBI Taxonomy" id="484498"/>
    <lineage>
        <taxon>Bacteria</taxon>
        <taxon>Pseudomonadati</taxon>
        <taxon>Pseudomonadota</taxon>
        <taxon>Gammaproteobacteria</taxon>
        <taxon>Oceanospirillales</taxon>
        <taxon>Oceanospirillaceae</taxon>
        <taxon>Thalassolituus</taxon>
    </lineage>
</organism>
<accession>A0A1N7NNH8</accession>
<dbReference type="InterPro" id="IPR013767">
    <property type="entry name" value="PAS_fold"/>
</dbReference>
<dbReference type="SMART" id="SM00091">
    <property type="entry name" value="PAS"/>
    <property type="match status" value="1"/>
</dbReference>
<dbReference type="InterPro" id="IPR001789">
    <property type="entry name" value="Sig_transdc_resp-reg_receiver"/>
</dbReference>
<dbReference type="InterPro" id="IPR043128">
    <property type="entry name" value="Rev_trsase/Diguanyl_cyclase"/>
</dbReference>
<dbReference type="Gene3D" id="3.40.50.2300">
    <property type="match status" value="1"/>
</dbReference>
<dbReference type="SUPFAM" id="SSF55073">
    <property type="entry name" value="Nucleotide cyclase"/>
    <property type="match status" value="1"/>
</dbReference>
<evidence type="ECO:0000313" key="6">
    <source>
        <dbReference type="Proteomes" id="UP000185639"/>
    </source>
</evidence>
<dbReference type="SUPFAM" id="SSF52172">
    <property type="entry name" value="CheY-like"/>
    <property type="match status" value="1"/>
</dbReference>
<dbReference type="InterPro" id="IPR029787">
    <property type="entry name" value="Nucleotide_cyclase"/>
</dbReference>
<keyword evidence="6" id="KW-1185">Reference proteome</keyword>
<dbReference type="SUPFAM" id="SSF141868">
    <property type="entry name" value="EAL domain-like"/>
    <property type="match status" value="1"/>
</dbReference>
<sequence>MSLSRDTLQLLLLTQTQNDAEQLVSLMRNSGFSTRARTVITHEQFEEALKSAQWDVVVADPDLENIEFTELLSQIHRLNYDIPLILIPANSSNALLESALTKGASAVVAFDESNILMQTIRREVEHLRNRQEVRLLKVKLRDAEKRSRMLLESSRDPIAYIHDGMHVHANSAYLEMFGYESVEDLEGMPVMDMIASDSQASFKDFLKQYRTGIPDSFELETTGVLPDGEQFPMTMSFSDATYSDEPCNQIQISRRDTESELAAELTELRHRDAVTQLHNKEYFLERLTRAVDHAVLEKQYSTLVYAEINGFDTIRRDVGIESSDTVIREISQCLSSIAHEYDVTARISDDTFIWMMPGGDPAKARQQAQKLISTVNNLLIDLEQRTVQPTLSLGITLITDASPVPTEILQQAHLACDAAAEENKQSSSSAHLFMPEDKSEARQTRSMEKQITTALSRNQLRLLFQPLISMRGDDAEHYEVLLRLPGGDASDPQAGAFINSAEVSDTLKRKLDRWVILHATKLLSERQKQGKDTKLFINITGASLRDEKLPAWVQVALKAAGLNHNAIIFQFSEEDAVRYAAPAKRFCYLVRALGISTAVSRFGCELEPMRLLQQVDIDYVKVDGSYIREIGGDNANGNKALKELLGEVHEAGKISIAPFIESSSTVANIWHYSVHFIQGYYVQAPQADMTYDFSEE</sequence>
<dbReference type="InterPro" id="IPR011006">
    <property type="entry name" value="CheY-like_superfamily"/>
</dbReference>
<dbReference type="GO" id="GO:0071111">
    <property type="term" value="F:cyclic-guanylate-specific phosphodiesterase activity"/>
    <property type="evidence" value="ECO:0007669"/>
    <property type="project" value="InterPro"/>
</dbReference>
<dbReference type="Proteomes" id="UP000185639">
    <property type="component" value="Unassembled WGS sequence"/>
</dbReference>
<dbReference type="PANTHER" id="PTHR33121:SF23">
    <property type="entry name" value="CYCLIC DI-GMP PHOSPHODIESTERASE PDEB"/>
    <property type="match status" value="1"/>
</dbReference>
<dbReference type="SMART" id="SM00267">
    <property type="entry name" value="GGDEF"/>
    <property type="match status" value="1"/>
</dbReference>
<dbReference type="InterPro" id="IPR035919">
    <property type="entry name" value="EAL_sf"/>
</dbReference>
<dbReference type="PROSITE" id="PS50887">
    <property type="entry name" value="GGDEF"/>
    <property type="match status" value="1"/>
</dbReference>
<dbReference type="NCBIfam" id="TIGR00229">
    <property type="entry name" value="sensory_box"/>
    <property type="match status" value="1"/>
</dbReference>
<dbReference type="STRING" id="484498.SAMN05421686_107154"/>
<dbReference type="SUPFAM" id="SSF55785">
    <property type="entry name" value="PYP-like sensor domain (PAS domain)"/>
    <property type="match status" value="1"/>
</dbReference>
<dbReference type="EMBL" id="FTOH01000007">
    <property type="protein sequence ID" value="SIS99955.1"/>
    <property type="molecule type" value="Genomic_DNA"/>
</dbReference>
<dbReference type="InterPro" id="IPR050706">
    <property type="entry name" value="Cyclic-di-GMP_PDE-like"/>
</dbReference>
<protein>
    <submittedName>
        <fullName evidence="5">PAS domain S-box-containing protein/diguanylate cyclase (GGDEF) domain-containing protein</fullName>
    </submittedName>
</protein>
<dbReference type="InterPro" id="IPR001633">
    <property type="entry name" value="EAL_dom"/>
</dbReference>
<dbReference type="InterPro" id="IPR000160">
    <property type="entry name" value="GGDEF_dom"/>
</dbReference>
<dbReference type="Pfam" id="PF00990">
    <property type="entry name" value="GGDEF"/>
    <property type="match status" value="1"/>
</dbReference>
<evidence type="ECO:0000259" key="4">
    <source>
        <dbReference type="PROSITE" id="PS50887"/>
    </source>
</evidence>
<keyword evidence="1" id="KW-0597">Phosphoprotein</keyword>
<proteinExistence type="predicted"/>
<dbReference type="RefSeq" id="WP_076516504.1">
    <property type="nucleotide sequence ID" value="NZ_FTOH01000007.1"/>
</dbReference>
<dbReference type="PROSITE" id="PS50883">
    <property type="entry name" value="EAL"/>
    <property type="match status" value="1"/>
</dbReference>
<feature type="domain" description="Response regulatory" evidence="2">
    <location>
        <begin position="9"/>
        <end position="125"/>
    </location>
</feature>
<dbReference type="Gene3D" id="3.20.20.450">
    <property type="entry name" value="EAL domain"/>
    <property type="match status" value="1"/>
</dbReference>
<dbReference type="SMART" id="SM00052">
    <property type="entry name" value="EAL"/>
    <property type="match status" value="1"/>
</dbReference>
<name>A0A1N7NNH8_9GAMM</name>
<dbReference type="AlphaFoldDB" id="A0A1N7NNH8"/>
<evidence type="ECO:0000256" key="1">
    <source>
        <dbReference type="PROSITE-ProRule" id="PRU00169"/>
    </source>
</evidence>
<feature type="domain" description="EAL" evidence="3">
    <location>
        <begin position="444"/>
        <end position="696"/>
    </location>
</feature>
<dbReference type="CDD" id="cd01948">
    <property type="entry name" value="EAL"/>
    <property type="match status" value="1"/>
</dbReference>
<dbReference type="PROSITE" id="PS50110">
    <property type="entry name" value="RESPONSE_REGULATORY"/>
    <property type="match status" value="1"/>
</dbReference>
<dbReference type="InterPro" id="IPR035965">
    <property type="entry name" value="PAS-like_dom_sf"/>
</dbReference>
<dbReference type="PANTHER" id="PTHR33121">
    <property type="entry name" value="CYCLIC DI-GMP PHOSPHODIESTERASE PDEF"/>
    <property type="match status" value="1"/>
</dbReference>
<gene>
    <name evidence="5" type="ORF">SAMN05421686_107154</name>
</gene>
<dbReference type="Pfam" id="PF00563">
    <property type="entry name" value="EAL"/>
    <property type="match status" value="1"/>
</dbReference>
<dbReference type="NCBIfam" id="TIGR00254">
    <property type="entry name" value="GGDEF"/>
    <property type="match status" value="1"/>
</dbReference>
<feature type="modified residue" description="4-aspartylphosphate" evidence="1">
    <location>
        <position position="60"/>
    </location>
</feature>
<dbReference type="GO" id="GO:0000160">
    <property type="term" value="P:phosphorelay signal transduction system"/>
    <property type="evidence" value="ECO:0007669"/>
    <property type="project" value="InterPro"/>
</dbReference>
<feature type="domain" description="GGDEF" evidence="4">
    <location>
        <begin position="299"/>
        <end position="432"/>
    </location>
</feature>
<dbReference type="CDD" id="cd01949">
    <property type="entry name" value="GGDEF"/>
    <property type="match status" value="1"/>
</dbReference>
<dbReference type="CDD" id="cd00130">
    <property type="entry name" value="PAS"/>
    <property type="match status" value="1"/>
</dbReference>
<evidence type="ECO:0000259" key="3">
    <source>
        <dbReference type="PROSITE" id="PS50883"/>
    </source>
</evidence>
<dbReference type="Gene3D" id="3.30.450.20">
    <property type="entry name" value="PAS domain"/>
    <property type="match status" value="1"/>
</dbReference>